<gene>
    <name evidence="1" type="primary">tagF</name>
    <name evidence="1" type="ORF">WKW77_06470</name>
</gene>
<proteinExistence type="predicted"/>
<dbReference type="InterPro" id="IPR038225">
    <property type="entry name" value="TagF_sf"/>
</dbReference>
<evidence type="ECO:0000313" key="1">
    <source>
        <dbReference type="EMBL" id="MEJ8810704.1"/>
    </source>
</evidence>
<organism evidence="1 2">
    <name type="scientific">Variovorax ureilyticus</name>
    <dbReference type="NCBI Taxonomy" id="1836198"/>
    <lineage>
        <taxon>Bacteria</taxon>
        <taxon>Pseudomonadati</taxon>
        <taxon>Pseudomonadota</taxon>
        <taxon>Betaproteobacteria</taxon>
        <taxon>Burkholderiales</taxon>
        <taxon>Comamonadaceae</taxon>
        <taxon>Variovorax</taxon>
    </lineage>
</organism>
<dbReference type="Gene3D" id="3.40.1730.10">
    <property type="entry name" value="pa0076 domain"/>
    <property type="match status" value="1"/>
</dbReference>
<evidence type="ECO:0000313" key="2">
    <source>
        <dbReference type="Proteomes" id="UP001365846"/>
    </source>
</evidence>
<keyword evidence="2" id="KW-1185">Reference proteome</keyword>
<dbReference type="EMBL" id="JBBKZU010000002">
    <property type="protein sequence ID" value="MEJ8810704.1"/>
    <property type="molecule type" value="Genomic_DNA"/>
</dbReference>
<sequence length="245" mass="26407">MLQALISHRLISPPAIWGKLSGHADFVRSGVRHGEGEGWQSWLAAHAALDAVKGAALLPAALVLPPGSLAFAPGYFVLGVVVPSADRTGRRHALLVYQRAHARWVRRHFEAQADHPRDWLFWLARAVGRHGAAGATGELQVLERTVHALWQLHRPALSRLGRAAPAAETAGTKDARSQVLLDRLAGLATVDDAAGDLSGVRHLPWAGWPARLHGAHAQSVFWQQDAAGGFVNAGTRLADIWRTES</sequence>
<accession>A0ABU8VAL7</accession>
<dbReference type="RefSeq" id="WP_340356017.1">
    <property type="nucleotide sequence ID" value="NZ_JBBKZU010000002.1"/>
</dbReference>
<dbReference type="Pfam" id="PF09867">
    <property type="entry name" value="TagF_N"/>
    <property type="match status" value="1"/>
</dbReference>
<dbReference type="Proteomes" id="UP001365846">
    <property type="component" value="Unassembled WGS sequence"/>
</dbReference>
<comment type="caution">
    <text evidence="1">The sequence shown here is derived from an EMBL/GenBank/DDBJ whole genome shotgun (WGS) entry which is preliminary data.</text>
</comment>
<dbReference type="InterPro" id="IPR017748">
    <property type="entry name" value="TagF"/>
</dbReference>
<name>A0ABU8VAL7_9BURK</name>
<dbReference type="NCBIfam" id="TIGR03373">
    <property type="entry name" value="VI_minor_4"/>
    <property type="match status" value="1"/>
</dbReference>
<protein>
    <submittedName>
        <fullName evidence="1">Type VI secretion system-associated protein TagF</fullName>
    </submittedName>
</protein>
<reference evidence="1 2" key="1">
    <citation type="submission" date="2024-03" db="EMBL/GenBank/DDBJ databases">
        <title>Novel species of the genus Variovorax.</title>
        <authorList>
            <person name="Liu Q."/>
            <person name="Xin Y.-H."/>
        </authorList>
    </citation>
    <scope>NUCLEOTIDE SEQUENCE [LARGE SCALE GENOMIC DNA]</scope>
    <source>
        <strain evidence="1 2">KACC 18899</strain>
    </source>
</reference>